<dbReference type="PROSITE" id="PS52050">
    <property type="entry name" value="WYL"/>
    <property type="match status" value="1"/>
</dbReference>
<dbReference type="Pfam" id="PF13280">
    <property type="entry name" value="WYL"/>
    <property type="match status" value="1"/>
</dbReference>
<dbReference type="AlphaFoldDB" id="A0AB34ALV8"/>
<reference evidence="3 4" key="1">
    <citation type="submission" date="2019-07" db="EMBL/GenBank/DDBJ databases">
        <title>Whole genome shotgun sequence of Staphylococcus cohnii subsp. urealyticus NBRC 109766.</title>
        <authorList>
            <person name="Hosoyama A."/>
            <person name="Uohara A."/>
            <person name="Ohji S."/>
            <person name="Ichikawa N."/>
        </authorList>
    </citation>
    <scope>NUCLEOTIDE SEQUENCE [LARGE SCALE GENOMIC DNA]</scope>
    <source>
        <strain evidence="3 4">NBRC 109766</strain>
    </source>
</reference>
<proteinExistence type="predicted"/>
<name>A0AB34ALV8_STAUR</name>
<dbReference type="InterPro" id="IPR036388">
    <property type="entry name" value="WH-like_DNA-bd_sf"/>
</dbReference>
<dbReference type="Gene3D" id="1.10.10.10">
    <property type="entry name" value="Winged helix-like DNA-binding domain superfamily/Winged helix DNA-binding domain"/>
    <property type="match status" value="1"/>
</dbReference>
<sequence length="311" mass="36856">MKKSERLNQELIFLSNKHAFHLIDLMREFNISKRTALRDVQELENMGLSIYVENGRYGGYKIISQNLLTPIYFNNDEVLAIFFALKALDLLSTTPFQKSYTQISEKLLATIPTEQQHKILKTLDFVTYHNVPPVSHVKYLSSILKSIIYEQTVHIRYTQYKKVDTELQIYELFYRNGIWFCSAYDIKNDKWGTFRCDYIEQLTINLSRKNNYTKEQLAEFQKQYESTYHNVTFKCQLTPFGVEQYSKNNYPNMNLEYIKGTPYITGGYNIEELDYMVNYLIALGENVHIIYPKQLKEAYLNKLNNIIDKYE</sequence>
<dbReference type="InterPro" id="IPR026881">
    <property type="entry name" value="WYL_dom"/>
</dbReference>
<feature type="domain" description="Helix-turn-helix type 11" evidence="1">
    <location>
        <begin position="6"/>
        <end position="61"/>
    </location>
</feature>
<feature type="domain" description="WYL" evidence="2">
    <location>
        <begin position="139"/>
        <end position="204"/>
    </location>
</feature>
<comment type="caution">
    <text evidence="3">The sequence shown here is derived from an EMBL/GenBank/DDBJ whole genome shotgun (WGS) entry which is preliminary data.</text>
</comment>
<accession>A0AB34ALV8</accession>
<dbReference type="InterPro" id="IPR036390">
    <property type="entry name" value="WH_DNA-bd_sf"/>
</dbReference>
<evidence type="ECO:0000259" key="1">
    <source>
        <dbReference type="Pfam" id="PF08279"/>
    </source>
</evidence>
<evidence type="ECO:0000313" key="3">
    <source>
        <dbReference type="EMBL" id="GEQ03524.1"/>
    </source>
</evidence>
<evidence type="ECO:0000259" key="2">
    <source>
        <dbReference type="Pfam" id="PF13280"/>
    </source>
</evidence>
<dbReference type="PANTHER" id="PTHR34580">
    <property type="match status" value="1"/>
</dbReference>
<protein>
    <submittedName>
        <fullName evidence="3">DeoR family transcriptional regulator</fullName>
    </submittedName>
</protein>
<dbReference type="SUPFAM" id="SSF46785">
    <property type="entry name" value="Winged helix' DNA-binding domain"/>
    <property type="match status" value="1"/>
</dbReference>
<evidence type="ECO:0000313" key="4">
    <source>
        <dbReference type="Proteomes" id="UP000321839"/>
    </source>
</evidence>
<dbReference type="EMBL" id="BKAW01000009">
    <property type="protein sequence ID" value="GEQ03524.1"/>
    <property type="molecule type" value="Genomic_DNA"/>
</dbReference>
<dbReference type="Pfam" id="PF08279">
    <property type="entry name" value="HTH_11"/>
    <property type="match status" value="1"/>
</dbReference>
<dbReference type="InterPro" id="IPR013196">
    <property type="entry name" value="HTH_11"/>
</dbReference>
<dbReference type="Proteomes" id="UP000321839">
    <property type="component" value="Unassembled WGS sequence"/>
</dbReference>
<gene>
    <name evidence="3" type="ORF">SCO02_19650</name>
</gene>
<dbReference type="InterPro" id="IPR051534">
    <property type="entry name" value="CBASS_pafABC_assoc_protein"/>
</dbReference>
<dbReference type="PANTHER" id="PTHR34580:SF9">
    <property type="entry name" value="SLL5097 PROTEIN"/>
    <property type="match status" value="1"/>
</dbReference>
<dbReference type="RefSeq" id="WP_073345451.1">
    <property type="nucleotide sequence ID" value="NZ_BKAW01000009.1"/>
</dbReference>
<organism evidence="3 4">
    <name type="scientific">Staphylococcus ureilyticus</name>
    <name type="common">Staphylococcus cohnii subsp. urealyticus</name>
    <dbReference type="NCBI Taxonomy" id="94138"/>
    <lineage>
        <taxon>Bacteria</taxon>
        <taxon>Bacillati</taxon>
        <taxon>Bacillota</taxon>
        <taxon>Bacilli</taxon>
        <taxon>Bacillales</taxon>
        <taxon>Staphylococcaceae</taxon>
        <taxon>Staphylococcus</taxon>
        <taxon>Staphylococcus cohnii species complex</taxon>
    </lineage>
</organism>
<keyword evidence="4" id="KW-1185">Reference proteome</keyword>